<dbReference type="EMBL" id="PQVF01000004">
    <property type="protein sequence ID" value="POY37454.1"/>
    <property type="molecule type" value="Genomic_DNA"/>
</dbReference>
<gene>
    <name evidence="1" type="ORF">C3K47_06740</name>
</gene>
<sequence length="261" mass="29840">MCNCKKTVRQFIAIILTIGLFSCNHGKTEDTSTNSKSDNFDFLETLYHQCDTIIESADTLMIVNSKLDTTIIETGIFTFLQHDYPLTTPHNLIDLSKTAIQYDKLGQKEKAGKFYKNIVDFYLNERPKQLKGFSDMNRYLQYEVNSAILCSYAYEKLKDKENAIMILQPFLANVEAWNSKIHDRYIELCIGKFGIDKVRTELNSCGKTVQLKKQNAPEMEDWVVNVFGADIGVGNSFNSEVISSPRADSLIKEMDFYKLAQ</sequence>
<dbReference type="Proteomes" id="UP000236893">
    <property type="component" value="Unassembled WGS sequence"/>
</dbReference>
<evidence type="ECO:0000313" key="2">
    <source>
        <dbReference type="Proteomes" id="UP000236893"/>
    </source>
</evidence>
<evidence type="ECO:0000313" key="1">
    <source>
        <dbReference type="EMBL" id="POY37454.1"/>
    </source>
</evidence>
<accession>A0A2S5A4J7</accession>
<dbReference type="AlphaFoldDB" id="A0A2S5A4J7"/>
<protein>
    <submittedName>
        <fullName evidence="1">Uncharacterized protein</fullName>
    </submittedName>
</protein>
<dbReference type="PROSITE" id="PS51257">
    <property type="entry name" value="PROKAR_LIPOPROTEIN"/>
    <property type="match status" value="1"/>
</dbReference>
<comment type="caution">
    <text evidence="1">The sequence shown here is derived from an EMBL/GenBank/DDBJ whole genome shotgun (WGS) entry which is preliminary data.</text>
</comment>
<keyword evidence="2" id="KW-1185">Reference proteome</keyword>
<reference evidence="1 2" key="1">
    <citation type="submission" date="2018-01" db="EMBL/GenBank/DDBJ databases">
        <authorList>
            <person name="Gaut B.S."/>
            <person name="Morton B.R."/>
            <person name="Clegg M.T."/>
            <person name="Duvall M.R."/>
        </authorList>
    </citation>
    <scope>NUCLEOTIDE SEQUENCE [LARGE SCALE GENOMIC DNA]</scope>
    <source>
        <strain evidence="1 2">HR-AV</strain>
    </source>
</reference>
<organism evidence="1 2">
    <name type="scientific">Solitalea longa</name>
    <dbReference type="NCBI Taxonomy" id="2079460"/>
    <lineage>
        <taxon>Bacteria</taxon>
        <taxon>Pseudomonadati</taxon>
        <taxon>Bacteroidota</taxon>
        <taxon>Sphingobacteriia</taxon>
        <taxon>Sphingobacteriales</taxon>
        <taxon>Sphingobacteriaceae</taxon>
        <taxon>Solitalea</taxon>
    </lineage>
</organism>
<proteinExistence type="predicted"/>
<name>A0A2S5A4J7_9SPHI</name>